<dbReference type="PANTHER" id="PTHR43806">
    <property type="entry name" value="PEPTIDASE S8"/>
    <property type="match status" value="1"/>
</dbReference>
<keyword evidence="8" id="KW-1185">Reference proteome</keyword>
<protein>
    <recommendedName>
        <fullName evidence="6">Peptidase S8/S53 domain-containing protein</fullName>
    </recommendedName>
</protein>
<dbReference type="InterPro" id="IPR036852">
    <property type="entry name" value="Peptidase_S8/S53_dom_sf"/>
</dbReference>
<dbReference type="Proteomes" id="UP000630887">
    <property type="component" value="Unassembled WGS sequence"/>
</dbReference>
<evidence type="ECO:0000259" key="6">
    <source>
        <dbReference type="Pfam" id="PF00082"/>
    </source>
</evidence>
<accession>A0A8J3KW85</accession>
<sequence>MEPFELVRLTQLMSMTRGRRDVVVGVLDGPVDSDVLGTAHAGSVLTPATAVADGRGFVPGPACRHGTLIASMLVAPSTSRMAPICPDVTLLIKPVFRERSMDDPRLAYATPDDVAAAIVEAADAGATIINLSAAIDRPGVGQERELQLSLAHAASRGTIVVVAAGNQASVGGTALTGHPWVIPVIGYTRDGRPAGYSNLGACIGRRGLGAASERICGLGPGGRPVTASGTSLATVFVTGAIALLRSLFPDASVAEVKHATISGSPRRTGVTPPLLDGWRSYQLLAAMRAGLRKVTR</sequence>
<dbReference type="RefSeq" id="WP_203693666.1">
    <property type="nucleotide sequence ID" value="NZ_BAAALC010000013.1"/>
</dbReference>
<comment type="caution">
    <text evidence="5">Lacks conserved residue(s) required for the propagation of feature annotation.</text>
</comment>
<reference evidence="7 8" key="1">
    <citation type="submission" date="2021-01" db="EMBL/GenBank/DDBJ databases">
        <title>Whole genome shotgun sequence of Catellatospora coxensis NBRC 107359.</title>
        <authorList>
            <person name="Komaki H."/>
            <person name="Tamura T."/>
        </authorList>
    </citation>
    <scope>NUCLEOTIDE SEQUENCE [LARGE SCALE GENOMIC DNA]</scope>
    <source>
        <strain evidence="7 8">NBRC 107359</strain>
    </source>
</reference>
<evidence type="ECO:0000256" key="1">
    <source>
        <dbReference type="ARBA" id="ARBA00011073"/>
    </source>
</evidence>
<dbReference type="Gene3D" id="3.40.50.200">
    <property type="entry name" value="Peptidase S8/S53 domain"/>
    <property type="match status" value="1"/>
</dbReference>
<evidence type="ECO:0000313" key="8">
    <source>
        <dbReference type="Proteomes" id="UP000630887"/>
    </source>
</evidence>
<dbReference type="PANTHER" id="PTHR43806:SF11">
    <property type="entry name" value="CEREVISIN-RELATED"/>
    <property type="match status" value="1"/>
</dbReference>
<comment type="caution">
    <text evidence="7">The sequence shown here is derived from an EMBL/GenBank/DDBJ whole genome shotgun (WGS) entry which is preliminary data.</text>
</comment>
<comment type="similarity">
    <text evidence="1 5">Belongs to the peptidase S8 family.</text>
</comment>
<feature type="domain" description="Peptidase S8/S53" evidence="6">
    <location>
        <begin position="21"/>
        <end position="264"/>
    </location>
</feature>
<dbReference type="InterPro" id="IPR000209">
    <property type="entry name" value="Peptidase_S8/S53_dom"/>
</dbReference>
<keyword evidence="4" id="KW-0720">Serine protease</keyword>
<evidence type="ECO:0000256" key="4">
    <source>
        <dbReference type="ARBA" id="ARBA00022825"/>
    </source>
</evidence>
<proteinExistence type="inferred from homology"/>
<dbReference type="PROSITE" id="PS51892">
    <property type="entry name" value="SUBTILASE"/>
    <property type="match status" value="1"/>
</dbReference>
<dbReference type="GO" id="GO:0006508">
    <property type="term" value="P:proteolysis"/>
    <property type="evidence" value="ECO:0007669"/>
    <property type="project" value="UniProtKB-KW"/>
</dbReference>
<evidence type="ECO:0000313" key="7">
    <source>
        <dbReference type="EMBL" id="GIG07318.1"/>
    </source>
</evidence>
<dbReference type="InterPro" id="IPR050131">
    <property type="entry name" value="Peptidase_S8_subtilisin-like"/>
</dbReference>
<dbReference type="CDD" id="cd00306">
    <property type="entry name" value="Peptidases_S8_S53"/>
    <property type="match status" value="1"/>
</dbReference>
<evidence type="ECO:0000256" key="5">
    <source>
        <dbReference type="PROSITE-ProRule" id="PRU01240"/>
    </source>
</evidence>
<name>A0A8J3KW85_9ACTN</name>
<keyword evidence="3" id="KW-0378">Hydrolase</keyword>
<dbReference type="AlphaFoldDB" id="A0A8J3KW85"/>
<organism evidence="7 8">
    <name type="scientific">Catellatospora coxensis</name>
    <dbReference type="NCBI Taxonomy" id="310354"/>
    <lineage>
        <taxon>Bacteria</taxon>
        <taxon>Bacillati</taxon>
        <taxon>Actinomycetota</taxon>
        <taxon>Actinomycetes</taxon>
        <taxon>Micromonosporales</taxon>
        <taxon>Micromonosporaceae</taxon>
        <taxon>Catellatospora</taxon>
    </lineage>
</organism>
<evidence type="ECO:0000256" key="2">
    <source>
        <dbReference type="ARBA" id="ARBA00022670"/>
    </source>
</evidence>
<keyword evidence="2" id="KW-0645">Protease</keyword>
<dbReference type="SUPFAM" id="SSF52743">
    <property type="entry name" value="Subtilisin-like"/>
    <property type="match status" value="1"/>
</dbReference>
<gene>
    <name evidence="7" type="ORF">Cco03nite_40180</name>
</gene>
<dbReference type="Pfam" id="PF00082">
    <property type="entry name" value="Peptidase_S8"/>
    <property type="match status" value="1"/>
</dbReference>
<evidence type="ECO:0000256" key="3">
    <source>
        <dbReference type="ARBA" id="ARBA00022801"/>
    </source>
</evidence>
<dbReference type="EMBL" id="BONI01000033">
    <property type="protein sequence ID" value="GIG07318.1"/>
    <property type="molecule type" value="Genomic_DNA"/>
</dbReference>
<dbReference type="GO" id="GO:0004252">
    <property type="term" value="F:serine-type endopeptidase activity"/>
    <property type="evidence" value="ECO:0007669"/>
    <property type="project" value="InterPro"/>
</dbReference>